<dbReference type="AlphaFoldDB" id="A0AAF3EH73"/>
<feature type="transmembrane region" description="Helical" evidence="5">
    <location>
        <begin position="130"/>
        <end position="152"/>
    </location>
</feature>
<name>A0AAF3EH73_9BILA</name>
<feature type="transmembrane region" description="Helical" evidence="5">
    <location>
        <begin position="481"/>
        <end position="503"/>
    </location>
</feature>
<keyword evidence="5" id="KW-0813">Transport</keyword>
<keyword evidence="5" id="KW-0406">Ion transport</keyword>
<dbReference type="InterPro" id="IPR036719">
    <property type="entry name" value="Neuro-gated_channel_TM_sf"/>
</dbReference>
<dbReference type="GO" id="GO:0005230">
    <property type="term" value="F:extracellular ligand-gated monoatomic ion channel activity"/>
    <property type="evidence" value="ECO:0007669"/>
    <property type="project" value="InterPro"/>
</dbReference>
<comment type="subcellular location">
    <subcellularLocation>
        <location evidence="1">Membrane</location>
        <topology evidence="1">Multi-pass membrane protein</topology>
    </subcellularLocation>
</comment>
<accession>A0AAF3EH73</accession>
<evidence type="ECO:0000313" key="9">
    <source>
        <dbReference type="WBParaSite" id="MBELARI_LOCUS13347"/>
    </source>
</evidence>
<evidence type="ECO:0000256" key="1">
    <source>
        <dbReference type="ARBA" id="ARBA00004141"/>
    </source>
</evidence>
<feature type="transmembrane region" description="Helical" evidence="5">
    <location>
        <begin position="164"/>
        <end position="185"/>
    </location>
</feature>
<feature type="transmembrane region" description="Helical" evidence="5">
    <location>
        <begin position="545"/>
        <end position="568"/>
    </location>
</feature>
<dbReference type="SUPFAM" id="SSF90112">
    <property type="entry name" value="Neurotransmitter-gated ion-channel transmembrane pore"/>
    <property type="match status" value="2"/>
</dbReference>
<dbReference type="Gene3D" id="2.70.170.10">
    <property type="entry name" value="Neurotransmitter-gated ion-channel ligand-binding domain"/>
    <property type="match status" value="2"/>
</dbReference>
<dbReference type="PANTHER" id="PTHR18945">
    <property type="entry name" value="NEUROTRANSMITTER GATED ION CHANNEL"/>
    <property type="match status" value="1"/>
</dbReference>
<dbReference type="InterPro" id="IPR036734">
    <property type="entry name" value="Neur_chan_lig-bd_sf"/>
</dbReference>
<dbReference type="CDD" id="cd18989">
    <property type="entry name" value="LGIC_ECD_cation"/>
    <property type="match status" value="1"/>
</dbReference>
<keyword evidence="5" id="KW-0407">Ion channel</keyword>
<dbReference type="GO" id="GO:0016020">
    <property type="term" value="C:membrane"/>
    <property type="evidence" value="ECO:0007669"/>
    <property type="project" value="UniProtKB-SubCell"/>
</dbReference>
<keyword evidence="8" id="KW-1185">Reference proteome</keyword>
<keyword evidence="2 5" id="KW-0812">Transmembrane</keyword>
<reference evidence="9" key="1">
    <citation type="submission" date="2024-02" db="UniProtKB">
        <authorList>
            <consortium name="WormBaseParasite"/>
        </authorList>
    </citation>
    <scope>IDENTIFICATION</scope>
</reference>
<dbReference type="InterPro" id="IPR006201">
    <property type="entry name" value="Neur_channel"/>
</dbReference>
<feature type="domain" description="Neurotransmitter-gated ion-channel ligand-binding" evidence="6">
    <location>
        <begin position="275"/>
        <end position="454"/>
    </location>
</feature>
<dbReference type="InterPro" id="IPR018000">
    <property type="entry name" value="Neurotransmitter_ion_chnl_CS"/>
</dbReference>
<protein>
    <submittedName>
        <fullName evidence="9">Uncharacterized protein</fullName>
    </submittedName>
</protein>
<dbReference type="Proteomes" id="UP000887575">
    <property type="component" value="Unassembled WGS sequence"/>
</dbReference>
<dbReference type="WBParaSite" id="MBELARI_LOCUS13347">
    <property type="protein sequence ID" value="MBELARI_LOCUS13347"/>
    <property type="gene ID" value="MBELARI_LOCUS13347"/>
</dbReference>
<dbReference type="Gene3D" id="1.20.58.390">
    <property type="entry name" value="Neurotransmitter-gated ion-channel transmembrane domain"/>
    <property type="match status" value="2"/>
</dbReference>
<keyword evidence="4 5" id="KW-0472">Membrane</keyword>
<organism evidence="8 9">
    <name type="scientific">Mesorhabditis belari</name>
    <dbReference type="NCBI Taxonomy" id="2138241"/>
    <lineage>
        <taxon>Eukaryota</taxon>
        <taxon>Metazoa</taxon>
        <taxon>Ecdysozoa</taxon>
        <taxon>Nematoda</taxon>
        <taxon>Chromadorea</taxon>
        <taxon>Rhabditida</taxon>
        <taxon>Rhabditina</taxon>
        <taxon>Rhabditomorpha</taxon>
        <taxon>Rhabditoidea</taxon>
        <taxon>Rhabditidae</taxon>
        <taxon>Mesorhabditinae</taxon>
        <taxon>Mesorhabditis</taxon>
    </lineage>
</organism>
<feature type="transmembrane region" description="Helical" evidence="5">
    <location>
        <begin position="191"/>
        <end position="215"/>
    </location>
</feature>
<sequence length="630" mass="71210">MYVNVGEIWIPDNMIGNTKSLNLAHADAIRAAKIESDGTITMPTVYYVEISCVISVDVFPFDKQACELPVMSFAYLPADVITNGSVSPEALSLYAGNGEWNVTHVTTKPISFVTMQLFYFIIHVKRVPNFYVYVIALPCFILTLLSIIGMFWSSNIKKEQLTKLSIGLTSLVSMTVLLDLLSTSIPKTEVFPLLGICVVVCVGIISAACVIIVVFSLQNPRKKTEAEMKRAEEEEKRLTKGEKIRHFFTRWAQVDLTKFGETEAYSNFINQTQLIYDEIFTNRRYNHLLSPIFHQAPNDTAPFEVYYSMFFFKMFLLDAESQMLGIDFELKETWKDARLAWDPEEYGGVNKLFVNVDSVWVPDNQVANVKSLDAVHPSTSREVEISHDGTVLMPTVYYAEISCAINVRIFPFDKQSCRIPILSFSYGVRQVTTNGSVDKVLSLTTAGNGEWEVTGITTNSFIYGPGNIFNYVIGLKRVPHYYVYVIAFPCFILTTISTVGTFWSPNYNKEQLTKLSIGLTSLISMTVLLDLLSNSIPKTRVFPLLGIYVLICVGIISASCVAIVVYALPNPKKPTESALKKLQEEKNLLTTSRKMMRYLKETLNHRHIFFQLIFQAMNFVAFIVFLSHWD</sequence>
<feature type="transmembrane region" description="Helical" evidence="5">
    <location>
        <begin position="608"/>
        <end position="629"/>
    </location>
</feature>
<dbReference type="CDD" id="cd19051">
    <property type="entry name" value="LGIC_TM_cation"/>
    <property type="match status" value="2"/>
</dbReference>
<dbReference type="InterPro" id="IPR038050">
    <property type="entry name" value="Neuro_actylchol_rec"/>
</dbReference>
<feature type="transmembrane region" description="Helical" evidence="5">
    <location>
        <begin position="515"/>
        <end position="533"/>
    </location>
</feature>
<feature type="domain" description="Neurotransmitter-gated ion-channel transmembrane" evidence="7">
    <location>
        <begin position="137"/>
        <end position="231"/>
    </location>
</feature>
<evidence type="ECO:0000256" key="2">
    <source>
        <dbReference type="ARBA" id="ARBA00022692"/>
    </source>
</evidence>
<dbReference type="PRINTS" id="PR00252">
    <property type="entry name" value="NRIONCHANNEL"/>
</dbReference>
<dbReference type="InterPro" id="IPR006202">
    <property type="entry name" value="Neur_chan_lig-bd"/>
</dbReference>
<evidence type="ECO:0000256" key="5">
    <source>
        <dbReference type="RuleBase" id="RU000687"/>
    </source>
</evidence>
<feature type="domain" description="Neurotransmitter-gated ion-channel ligand-binding" evidence="6">
    <location>
        <begin position="3"/>
        <end position="111"/>
    </location>
</feature>
<evidence type="ECO:0000256" key="4">
    <source>
        <dbReference type="ARBA" id="ARBA00023136"/>
    </source>
</evidence>
<evidence type="ECO:0000256" key="3">
    <source>
        <dbReference type="ARBA" id="ARBA00022989"/>
    </source>
</evidence>
<dbReference type="SUPFAM" id="SSF63712">
    <property type="entry name" value="Nicotinic receptor ligand binding domain-like"/>
    <property type="match status" value="2"/>
</dbReference>
<dbReference type="Pfam" id="PF02931">
    <property type="entry name" value="Neur_chan_LBD"/>
    <property type="match status" value="2"/>
</dbReference>
<evidence type="ECO:0000259" key="6">
    <source>
        <dbReference type="Pfam" id="PF02931"/>
    </source>
</evidence>
<dbReference type="PROSITE" id="PS00236">
    <property type="entry name" value="NEUROTR_ION_CHANNEL"/>
    <property type="match status" value="2"/>
</dbReference>
<comment type="similarity">
    <text evidence="5">Belongs to the ligand-gated ion channel (TC 1.A.9) family.</text>
</comment>
<keyword evidence="3 5" id="KW-1133">Transmembrane helix</keyword>
<comment type="caution">
    <text evidence="5">Lacks conserved residue(s) required for the propagation of feature annotation.</text>
</comment>
<evidence type="ECO:0000259" key="7">
    <source>
        <dbReference type="Pfam" id="PF02932"/>
    </source>
</evidence>
<dbReference type="InterPro" id="IPR006029">
    <property type="entry name" value="Neurotrans-gated_channel_TM"/>
</dbReference>
<proteinExistence type="inferred from homology"/>
<dbReference type="Pfam" id="PF02932">
    <property type="entry name" value="Neur_chan_memb"/>
    <property type="match status" value="1"/>
</dbReference>
<dbReference type="GO" id="GO:0004888">
    <property type="term" value="F:transmembrane signaling receptor activity"/>
    <property type="evidence" value="ECO:0007669"/>
    <property type="project" value="InterPro"/>
</dbReference>
<evidence type="ECO:0000313" key="8">
    <source>
        <dbReference type="Proteomes" id="UP000887575"/>
    </source>
</evidence>